<name>Q0UVV2_PHANO</name>
<dbReference type="EMBL" id="CH445330">
    <property type="protein sequence ID" value="EAT87872.1"/>
    <property type="molecule type" value="Genomic_DNA"/>
</dbReference>
<evidence type="ECO:0000313" key="2">
    <source>
        <dbReference type="Proteomes" id="UP000001055"/>
    </source>
</evidence>
<sequence>MIPDNEEVGRCEEEGTPREDVVTKENSMMKQHFDERKATKRLEAVVPPAALQSYPVTPAVPEKC</sequence>
<protein>
    <submittedName>
        <fullName evidence="1">Uncharacterized protein</fullName>
    </submittedName>
</protein>
<proteinExistence type="predicted"/>
<dbReference type="KEGG" id="pno:SNOG_04112"/>
<dbReference type="RefSeq" id="XP_001794538.1">
    <property type="nucleotide sequence ID" value="XM_001794486.1"/>
</dbReference>
<dbReference type="InParanoid" id="Q0UVV2"/>
<reference evidence="2" key="1">
    <citation type="journal article" date="2007" name="Plant Cell">
        <title>Dothideomycete-plant interactions illuminated by genome sequencing and EST analysis of the wheat pathogen Stagonospora nodorum.</title>
        <authorList>
            <person name="Hane J.K."/>
            <person name="Lowe R.G."/>
            <person name="Solomon P.S."/>
            <person name="Tan K.C."/>
            <person name="Schoch C.L."/>
            <person name="Spatafora J.W."/>
            <person name="Crous P.W."/>
            <person name="Kodira C."/>
            <person name="Birren B.W."/>
            <person name="Galagan J.E."/>
            <person name="Torriani S.F."/>
            <person name="McDonald B.A."/>
            <person name="Oliver R.P."/>
        </authorList>
    </citation>
    <scope>NUCLEOTIDE SEQUENCE [LARGE SCALE GENOMIC DNA]</scope>
    <source>
        <strain evidence="2">SN15 / ATCC MYA-4574 / FGSC 10173</strain>
    </source>
</reference>
<dbReference type="GeneID" id="5971406"/>
<dbReference type="HOGENOM" id="CLU_2868436_0_0_1"/>
<dbReference type="Proteomes" id="UP000001055">
    <property type="component" value="Unassembled WGS sequence"/>
</dbReference>
<accession>Q0UVV2</accession>
<dbReference type="AlphaFoldDB" id="Q0UVV2"/>
<organism evidence="1 2">
    <name type="scientific">Phaeosphaeria nodorum (strain SN15 / ATCC MYA-4574 / FGSC 10173)</name>
    <name type="common">Glume blotch fungus</name>
    <name type="synonym">Parastagonospora nodorum</name>
    <dbReference type="NCBI Taxonomy" id="321614"/>
    <lineage>
        <taxon>Eukaryota</taxon>
        <taxon>Fungi</taxon>
        <taxon>Dikarya</taxon>
        <taxon>Ascomycota</taxon>
        <taxon>Pezizomycotina</taxon>
        <taxon>Dothideomycetes</taxon>
        <taxon>Pleosporomycetidae</taxon>
        <taxon>Pleosporales</taxon>
        <taxon>Pleosporineae</taxon>
        <taxon>Phaeosphaeriaceae</taxon>
        <taxon>Parastagonospora</taxon>
    </lineage>
</organism>
<evidence type="ECO:0000313" key="1">
    <source>
        <dbReference type="EMBL" id="EAT87872.1"/>
    </source>
</evidence>
<gene>
    <name evidence="1" type="ORF">SNOG_04112</name>
</gene>